<feature type="transmembrane region" description="Helical" evidence="12">
    <location>
        <begin position="184"/>
        <end position="205"/>
    </location>
</feature>
<comment type="subcellular location">
    <subcellularLocation>
        <location evidence="1">Cell membrane</location>
        <topology evidence="1">Multi-pass membrane protein</topology>
    </subcellularLocation>
    <subcellularLocation>
        <location evidence="2">Golgi apparatus membrane</location>
        <topology evidence="2">Multi-pass membrane protein</topology>
    </subcellularLocation>
</comment>
<keyword evidence="8" id="KW-0677">Repeat</keyword>
<dbReference type="FunFam" id="1.20.1280.290:FF:000004">
    <property type="entry name" value="Sugar transporter SWEET"/>
    <property type="match status" value="1"/>
</dbReference>
<keyword evidence="11 12" id="KW-0472">Membrane</keyword>
<keyword evidence="6 12" id="KW-0762">Sugar transport</keyword>
<organism evidence="13 14">
    <name type="scientific">Vespula vulgaris</name>
    <name type="common">Yellow jacket</name>
    <name type="synonym">Wasp</name>
    <dbReference type="NCBI Taxonomy" id="7454"/>
    <lineage>
        <taxon>Eukaryota</taxon>
        <taxon>Metazoa</taxon>
        <taxon>Ecdysozoa</taxon>
        <taxon>Arthropoda</taxon>
        <taxon>Hexapoda</taxon>
        <taxon>Insecta</taxon>
        <taxon>Pterygota</taxon>
        <taxon>Neoptera</taxon>
        <taxon>Endopterygota</taxon>
        <taxon>Hymenoptera</taxon>
        <taxon>Apocrita</taxon>
        <taxon>Aculeata</taxon>
        <taxon>Vespoidea</taxon>
        <taxon>Vespidae</taxon>
        <taxon>Vespinae</taxon>
        <taxon>Vespula</taxon>
    </lineage>
</organism>
<evidence type="ECO:0000256" key="8">
    <source>
        <dbReference type="ARBA" id="ARBA00022737"/>
    </source>
</evidence>
<evidence type="ECO:0000256" key="4">
    <source>
        <dbReference type="ARBA" id="ARBA00022448"/>
    </source>
</evidence>
<comment type="caution">
    <text evidence="13">The sequence shown here is derived from an EMBL/GenBank/DDBJ whole genome shotgun (WGS) entry which is preliminary data.</text>
</comment>
<dbReference type="GO" id="GO:0000139">
    <property type="term" value="C:Golgi membrane"/>
    <property type="evidence" value="ECO:0007669"/>
    <property type="project" value="UniProtKB-SubCell"/>
</dbReference>
<proteinExistence type="inferred from homology"/>
<keyword evidence="9 12" id="KW-1133">Transmembrane helix</keyword>
<evidence type="ECO:0000313" key="14">
    <source>
        <dbReference type="Proteomes" id="UP000614350"/>
    </source>
</evidence>
<evidence type="ECO:0000256" key="9">
    <source>
        <dbReference type="ARBA" id="ARBA00022989"/>
    </source>
</evidence>
<evidence type="ECO:0000256" key="10">
    <source>
        <dbReference type="ARBA" id="ARBA00023034"/>
    </source>
</evidence>
<dbReference type="InterPro" id="IPR004316">
    <property type="entry name" value="SWEET_rpt"/>
</dbReference>
<protein>
    <recommendedName>
        <fullName evidence="12">Sugar transporter SWEET</fullName>
    </recommendedName>
</protein>
<evidence type="ECO:0000256" key="2">
    <source>
        <dbReference type="ARBA" id="ARBA00004653"/>
    </source>
</evidence>
<keyword evidence="5" id="KW-1003">Cell membrane</keyword>
<comment type="caution">
    <text evidence="12">Lacks conserved residue(s) required for the propagation of feature annotation.</text>
</comment>
<sequence length="222" mass="24855">MVLEDYKDIIGTCAAITTIGHMLSGTVICKDIHKKRTSEGFDPMPFLGGVGMSILMLRYAWMLGDPTMIKVNVFGLIANTVYMAVYCYYSPHMKDTLALISKAVIFVAVFLAYTQVEHPDKVEYRYGIITTMLLLFLIASPLIHLRKIIETKDTSILPFPLIVMGTAVSFQWLLYGLIINNVFVIFQNSVGFVLSLAQLSLFIIFPSKSSKTPVPNVEKKKD</sequence>
<evidence type="ECO:0000256" key="7">
    <source>
        <dbReference type="ARBA" id="ARBA00022692"/>
    </source>
</evidence>
<evidence type="ECO:0000313" key="13">
    <source>
        <dbReference type="EMBL" id="KAF7394776.1"/>
    </source>
</evidence>
<comment type="similarity">
    <text evidence="3 12">Belongs to the SWEET sugar transporter family.</text>
</comment>
<dbReference type="PANTHER" id="PTHR10791:SF5">
    <property type="entry name" value="SUGAR TRANSPORTER SWEET"/>
    <property type="match status" value="1"/>
</dbReference>
<feature type="transmembrane region" description="Helical" evidence="12">
    <location>
        <begin position="126"/>
        <end position="145"/>
    </location>
</feature>
<evidence type="ECO:0000256" key="6">
    <source>
        <dbReference type="ARBA" id="ARBA00022597"/>
    </source>
</evidence>
<dbReference type="GO" id="GO:0005886">
    <property type="term" value="C:plasma membrane"/>
    <property type="evidence" value="ECO:0007669"/>
    <property type="project" value="UniProtKB-SubCell"/>
</dbReference>
<feature type="transmembrane region" description="Helical" evidence="12">
    <location>
        <begin position="67"/>
        <end position="89"/>
    </location>
</feature>
<evidence type="ECO:0000256" key="3">
    <source>
        <dbReference type="ARBA" id="ARBA00007809"/>
    </source>
</evidence>
<dbReference type="Gene3D" id="1.20.1280.290">
    <property type="match status" value="2"/>
</dbReference>
<evidence type="ECO:0000256" key="11">
    <source>
        <dbReference type="ARBA" id="ARBA00023136"/>
    </source>
</evidence>
<keyword evidence="4 12" id="KW-0813">Transport</keyword>
<dbReference type="Proteomes" id="UP000614350">
    <property type="component" value="Unassembled WGS sequence"/>
</dbReference>
<dbReference type="Pfam" id="PF03083">
    <property type="entry name" value="MtN3_slv"/>
    <property type="match status" value="2"/>
</dbReference>
<dbReference type="GO" id="GO:0051119">
    <property type="term" value="F:sugar transmembrane transporter activity"/>
    <property type="evidence" value="ECO:0007669"/>
    <property type="project" value="InterPro"/>
</dbReference>
<dbReference type="AlphaFoldDB" id="A0A834JUQ9"/>
<evidence type="ECO:0000256" key="5">
    <source>
        <dbReference type="ARBA" id="ARBA00022475"/>
    </source>
</evidence>
<keyword evidence="10" id="KW-0333">Golgi apparatus</keyword>
<keyword evidence="14" id="KW-1185">Reference proteome</keyword>
<reference evidence="13" key="1">
    <citation type="journal article" date="2020" name="G3 (Bethesda)">
        <title>High-Quality Assemblies for Three Invasive Social Wasps from the &lt;i&gt;Vespula&lt;/i&gt; Genus.</title>
        <authorList>
            <person name="Harrop T.W.R."/>
            <person name="Guhlin J."/>
            <person name="McLaughlin G.M."/>
            <person name="Permina E."/>
            <person name="Stockwell P."/>
            <person name="Gilligan J."/>
            <person name="Le Lec M.F."/>
            <person name="Gruber M.A.M."/>
            <person name="Quinn O."/>
            <person name="Lovegrove M."/>
            <person name="Duncan E.J."/>
            <person name="Remnant E.J."/>
            <person name="Van Eeckhoven J."/>
            <person name="Graham B."/>
            <person name="Knapp R.A."/>
            <person name="Langford K.W."/>
            <person name="Kronenberg Z."/>
            <person name="Press M.O."/>
            <person name="Eacker S.M."/>
            <person name="Wilson-Rankin E.E."/>
            <person name="Purcell J."/>
            <person name="Lester P.J."/>
            <person name="Dearden P.K."/>
        </authorList>
    </citation>
    <scope>NUCLEOTIDE SEQUENCE</scope>
    <source>
        <strain evidence="13">Marl-1</strain>
    </source>
</reference>
<dbReference type="EMBL" id="JACSEA010000008">
    <property type="protein sequence ID" value="KAF7394776.1"/>
    <property type="molecule type" value="Genomic_DNA"/>
</dbReference>
<accession>A0A834JUQ9</accession>
<feature type="transmembrane region" description="Helical" evidence="12">
    <location>
        <begin position="96"/>
        <end position="114"/>
    </location>
</feature>
<evidence type="ECO:0000256" key="1">
    <source>
        <dbReference type="ARBA" id="ARBA00004651"/>
    </source>
</evidence>
<comment type="function">
    <text evidence="12">Mediates sugar transport across membranes.</text>
</comment>
<gene>
    <name evidence="13" type="ORF">HZH66_007950</name>
</gene>
<name>A0A834JUQ9_VESVU</name>
<dbReference type="InterPro" id="IPR047664">
    <property type="entry name" value="SWEET"/>
</dbReference>
<keyword evidence="7 12" id="KW-0812">Transmembrane</keyword>
<feature type="transmembrane region" description="Helical" evidence="12">
    <location>
        <begin position="44"/>
        <end position="61"/>
    </location>
</feature>
<dbReference type="PANTHER" id="PTHR10791">
    <property type="entry name" value="RAG1-ACTIVATING PROTEIN 1"/>
    <property type="match status" value="1"/>
</dbReference>
<evidence type="ECO:0000256" key="12">
    <source>
        <dbReference type="RuleBase" id="RU910715"/>
    </source>
</evidence>
<feature type="transmembrane region" description="Helical" evidence="12">
    <location>
        <begin position="157"/>
        <end position="178"/>
    </location>
</feature>